<evidence type="ECO:0000256" key="3">
    <source>
        <dbReference type="ARBA" id="ARBA00022452"/>
    </source>
</evidence>
<accession>A0A7X0MML8</accession>
<dbReference type="EMBL" id="JACHBT010000001">
    <property type="protein sequence ID" value="MBB6503120.1"/>
    <property type="molecule type" value="Genomic_DNA"/>
</dbReference>
<gene>
    <name evidence="13" type="ORF">F4693_000069</name>
</gene>
<feature type="signal peptide" evidence="10">
    <location>
        <begin position="1"/>
        <end position="36"/>
    </location>
</feature>
<dbReference type="InterPro" id="IPR039426">
    <property type="entry name" value="TonB-dep_rcpt-like"/>
</dbReference>
<dbReference type="InterPro" id="IPR012910">
    <property type="entry name" value="Plug_dom"/>
</dbReference>
<dbReference type="Pfam" id="PF07715">
    <property type="entry name" value="Plug"/>
    <property type="match status" value="1"/>
</dbReference>
<keyword evidence="2 8" id="KW-0813">Transport</keyword>
<dbReference type="Gene3D" id="2.40.170.20">
    <property type="entry name" value="TonB-dependent receptor, beta-barrel domain"/>
    <property type="match status" value="1"/>
</dbReference>
<evidence type="ECO:0000256" key="7">
    <source>
        <dbReference type="ARBA" id="ARBA00023237"/>
    </source>
</evidence>
<dbReference type="InterPro" id="IPR036942">
    <property type="entry name" value="Beta-barrel_TonB_sf"/>
</dbReference>
<dbReference type="GO" id="GO:0009279">
    <property type="term" value="C:cell outer membrane"/>
    <property type="evidence" value="ECO:0007669"/>
    <property type="project" value="UniProtKB-SubCell"/>
</dbReference>
<evidence type="ECO:0000256" key="5">
    <source>
        <dbReference type="ARBA" id="ARBA00023077"/>
    </source>
</evidence>
<keyword evidence="7 8" id="KW-0998">Cell outer membrane</keyword>
<evidence type="ECO:0000313" key="13">
    <source>
        <dbReference type="EMBL" id="MBB6503120.1"/>
    </source>
</evidence>
<comment type="subcellular location">
    <subcellularLocation>
        <location evidence="1 8">Cell outer membrane</location>
        <topology evidence="1 8">Multi-pass membrane protein</topology>
    </subcellularLocation>
</comment>
<dbReference type="Pfam" id="PF00593">
    <property type="entry name" value="TonB_dep_Rec_b-barrel"/>
    <property type="match status" value="1"/>
</dbReference>
<reference evidence="13 14" key="1">
    <citation type="submission" date="2020-08" db="EMBL/GenBank/DDBJ databases">
        <title>The Agave Microbiome: Exploring the role of microbial communities in plant adaptations to desert environments.</title>
        <authorList>
            <person name="Partida-Martinez L.P."/>
        </authorList>
    </citation>
    <scope>NUCLEOTIDE SEQUENCE [LARGE SCALE GENOMIC DNA]</scope>
    <source>
        <strain evidence="13 14">AS3.13</strain>
    </source>
</reference>
<dbReference type="NCBIfam" id="TIGR01782">
    <property type="entry name" value="TonB-Xanth-Caul"/>
    <property type="match status" value="1"/>
</dbReference>
<proteinExistence type="inferred from homology"/>
<keyword evidence="10" id="KW-0732">Signal</keyword>
<dbReference type="RefSeq" id="WP_260396368.1">
    <property type="nucleotide sequence ID" value="NZ_JACHBT010000001.1"/>
</dbReference>
<sequence length="927" mass="100613">MAVVVREPARVARAVKTMLLGTAGPVLWFMAPAALAQTVPIDPNAPVTPTPATSEPIAAADAAEEAGEVVVTGFRASIATALDAKRRDTRVSDGISAEDLGKFPSQNITESIQRISGVQMQNINGRGATISIRGLGPQYALTTINGQTFKSADFTDGFRYDIIQTELANAVQVLKSPTADMDSGGLSGTINIQTVQPLDYKNRKIVLSAKAQNSEYAGKTITPKFGASYVDQFADGRVGVYVNLGYQKLEDRADYLFQDRWATQTIDGAVIAVPRRPRYRRIDRSIEQLTGSGGLQWRPTDRLEIDATAIYARDDTKYDVNQQVFLFNTSRLTAGSISDGASKVTTATNFTLENNRQEESRKLSSQGYTLAMKWKDEDGLAVRAVGNFTRGYAYSREDAAILGVTIPSATLDITDPRKPKYTVAANLSDPALYNQATLVRNEFPNGATRRTTGKEVSTQVDVTKDVTLGPISQFAAGTKFRHESFVRDVGRHDLGSIANRPGPTSTLFPALSAASYGVGGFLDGNGNLPNAWIAPDTAGYRQALANAGIAVPDLPAPEGSYTVDRYIPAVYAMASLDSMVFGATLRGNLGVRYEHTKQVVNGNITQPRTGSYTDVTQKIGEYVETQEYDNVLPSLNLVLEPTRTLQVRFAAAKVLVRPILDSRSSLAQTTSSTANTFPVGTRTLTIDLGQSGLKPLTADQLDLGVEWYYGPASALSINGFYKWVKNGTFSSLVCPGNFNGTALSRASSGATNGDCVDAAGNTYNITQTSNDPSTIRIRGVEVSWNQSFDRWLPVDGFGLLANYTRVIPTKVAIGTGFTVRNLSKNTANITPYWEDRLFSLRLSANYRSSYEQNGADSFFATEGHTVRARTQFDLSAGFTPTDYLSFAAGVINLNNSREEAYYNNNPSIWQESSFYGRSFYLSATLRM</sequence>
<evidence type="ECO:0000256" key="8">
    <source>
        <dbReference type="PROSITE-ProRule" id="PRU01360"/>
    </source>
</evidence>
<evidence type="ECO:0000256" key="9">
    <source>
        <dbReference type="RuleBase" id="RU003357"/>
    </source>
</evidence>
<name>A0A7X0MML8_9SPHN</name>
<feature type="domain" description="TonB-dependent receptor plug" evidence="12">
    <location>
        <begin position="92"/>
        <end position="189"/>
    </location>
</feature>
<evidence type="ECO:0000256" key="1">
    <source>
        <dbReference type="ARBA" id="ARBA00004571"/>
    </source>
</evidence>
<dbReference type="InterPro" id="IPR000531">
    <property type="entry name" value="Beta-barrel_TonB"/>
</dbReference>
<evidence type="ECO:0000259" key="11">
    <source>
        <dbReference type="Pfam" id="PF00593"/>
    </source>
</evidence>
<dbReference type="InterPro" id="IPR010104">
    <property type="entry name" value="TonB_rcpt_bac"/>
</dbReference>
<keyword evidence="3 8" id="KW-1134">Transmembrane beta strand</keyword>
<keyword evidence="6 8" id="KW-0472">Membrane</keyword>
<dbReference type="Gene3D" id="2.170.130.10">
    <property type="entry name" value="TonB-dependent receptor, plug domain"/>
    <property type="match status" value="1"/>
</dbReference>
<dbReference type="CDD" id="cd01347">
    <property type="entry name" value="ligand_gated_channel"/>
    <property type="match status" value="1"/>
</dbReference>
<dbReference type="PANTHER" id="PTHR40980">
    <property type="entry name" value="PLUG DOMAIN-CONTAINING PROTEIN"/>
    <property type="match status" value="1"/>
</dbReference>
<feature type="domain" description="TonB-dependent receptor-like beta-barrel" evidence="11">
    <location>
        <begin position="447"/>
        <end position="893"/>
    </location>
</feature>
<keyword evidence="13" id="KW-0675">Receptor</keyword>
<dbReference type="SUPFAM" id="SSF56935">
    <property type="entry name" value="Porins"/>
    <property type="match status" value="1"/>
</dbReference>
<dbReference type="InterPro" id="IPR037066">
    <property type="entry name" value="Plug_dom_sf"/>
</dbReference>
<dbReference type="AlphaFoldDB" id="A0A7X0MML8"/>
<evidence type="ECO:0000256" key="4">
    <source>
        <dbReference type="ARBA" id="ARBA00022692"/>
    </source>
</evidence>
<dbReference type="Proteomes" id="UP000522313">
    <property type="component" value="Unassembled WGS sequence"/>
</dbReference>
<keyword evidence="4 8" id="KW-0812">Transmembrane</keyword>
<keyword evidence="5 9" id="KW-0798">TonB box</keyword>
<evidence type="ECO:0000259" key="12">
    <source>
        <dbReference type="Pfam" id="PF07715"/>
    </source>
</evidence>
<organism evidence="13 14">
    <name type="scientific">Sphingomonas endophytica</name>
    <dbReference type="NCBI Taxonomy" id="869719"/>
    <lineage>
        <taxon>Bacteria</taxon>
        <taxon>Pseudomonadati</taxon>
        <taxon>Pseudomonadota</taxon>
        <taxon>Alphaproteobacteria</taxon>
        <taxon>Sphingomonadales</taxon>
        <taxon>Sphingomonadaceae</taxon>
        <taxon>Sphingomonas</taxon>
    </lineage>
</organism>
<protein>
    <submittedName>
        <fullName evidence="13">TonB-dependent receptor</fullName>
    </submittedName>
</protein>
<evidence type="ECO:0000256" key="10">
    <source>
        <dbReference type="SAM" id="SignalP"/>
    </source>
</evidence>
<dbReference type="PROSITE" id="PS52016">
    <property type="entry name" value="TONB_DEPENDENT_REC_3"/>
    <property type="match status" value="1"/>
</dbReference>
<feature type="chain" id="PRO_5031384551" evidence="10">
    <location>
        <begin position="37"/>
        <end position="927"/>
    </location>
</feature>
<evidence type="ECO:0000313" key="14">
    <source>
        <dbReference type="Proteomes" id="UP000522313"/>
    </source>
</evidence>
<reference evidence="13 14" key="2">
    <citation type="submission" date="2020-08" db="EMBL/GenBank/DDBJ databases">
        <authorList>
            <person name="Partida-Martinez L."/>
            <person name="Huntemann M."/>
            <person name="Clum A."/>
            <person name="Wang J."/>
            <person name="Palaniappan K."/>
            <person name="Ritter S."/>
            <person name="Chen I.-M."/>
            <person name="Stamatis D."/>
            <person name="Reddy T."/>
            <person name="O'Malley R."/>
            <person name="Daum C."/>
            <person name="Shapiro N."/>
            <person name="Ivanova N."/>
            <person name="Kyrpides N."/>
            <person name="Woyke T."/>
        </authorList>
    </citation>
    <scope>NUCLEOTIDE SEQUENCE [LARGE SCALE GENOMIC DNA]</scope>
    <source>
        <strain evidence="13 14">AS3.13</strain>
    </source>
</reference>
<dbReference type="PANTHER" id="PTHR40980:SF3">
    <property type="entry name" value="TONB-DEPENDENT RECEPTOR-LIKE BETA-BARREL DOMAIN-CONTAINING PROTEIN"/>
    <property type="match status" value="1"/>
</dbReference>
<comment type="caution">
    <text evidence="13">The sequence shown here is derived from an EMBL/GenBank/DDBJ whole genome shotgun (WGS) entry which is preliminary data.</text>
</comment>
<comment type="similarity">
    <text evidence="8 9">Belongs to the TonB-dependent receptor family.</text>
</comment>
<evidence type="ECO:0000256" key="2">
    <source>
        <dbReference type="ARBA" id="ARBA00022448"/>
    </source>
</evidence>
<evidence type="ECO:0000256" key="6">
    <source>
        <dbReference type="ARBA" id="ARBA00023136"/>
    </source>
</evidence>